<accession>A0ACB8T104</accession>
<sequence length="241" mass="27271">MSLFKVPILFAVMIHVWRAVTPPSRTPLPTTVDSKTKLQSGGMERYSRHVRYFLAFVHKLSACIPCILEMVLLIALYAPKSPLSHRIISALTTRQSSPSDVRITPQFLIGAALVIGGSQLRSACYRALGNLFSFELVLFEEHKLVKTGPYAYIRHPSYLGMVCVNVGCLLLLFGRGSWCWETAWPVGRILLGISLPAWCAILVDGLILRPVVEDRYLRERFGKEWDMWAKSTPYRVIPFVY</sequence>
<name>A0ACB8T104_9AGAM</name>
<reference evidence="1" key="1">
    <citation type="submission" date="2021-03" db="EMBL/GenBank/DDBJ databases">
        <authorList>
            <consortium name="DOE Joint Genome Institute"/>
            <person name="Ahrendt S."/>
            <person name="Looney B.P."/>
            <person name="Miyauchi S."/>
            <person name="Morin E."/>
            <person name="Drula E."/>
            <person name="Courty P.E."/>
            <person name="Chicoki N."/>
            <person name="Fauchery L."/>
            <person name="Kohler A."/>
            <person name="Kuo A."/>
            <person name="Labutti K."/>
            <person name="Pangilinan J."/>
            <person name="Lipzen A."/>
            <person name="Riley R."/>
            <person name="Andreopoulos W."/>
            <person name="He G."/>
            <person name="Johnson J."/>
            <person name="Barry K.W."/>
            <person name="Grigoriev I.V."/>
            <person name="Nagy L."/>
            <person name="Hibbett D."/>
            <person name="Henrissat B."/>
            <person name="Matheny P.B."/>
            <person name="Labbe J."/>
            <person name="Martin F."/>
        </authorList>
    </citation>
    <scope>NUCLEOTIDE SEQUENCE</scope>
    <source>
        <strain evidence="1">HHB10654</strain>
    </source>
</reference>
<gene>
    <name evidence="1" type="ORF">BV25DRAFT_1916028</name>
</gene>
<dbReference type="EMBL" id="MU277207">
    <property type="protein sequence ID" value="KAI0062499.1"/>
    <property type="molecule type" value="Genomic_DNA"/>
</dbReference>
<evidence type="ECO:0000313" key="2">
    <source>
        <dbReference type="Proteomes" id="UP000814140"/>
    </source>
</evidence>
<organism evidence="1 2">
    <name type="scientific">Artomyces pyxidatus</name>
    <dbReference type="NCBI Taxonomy" id="48021"/>
    <lineage>
        <taxon>Eukaryota</taxon>
        <taxon>Fungi</taxon>
        <taxon>Dikarya</taxon>
        <taxon>Basidiomycota</taxon>
        <taxon>Agaricomycotina</taxon>
        <taxon>Agaricomycetes</taxon>
        <taxon>Russulales</taxon>
        <taxon>Auriscalpiaceae</taxon>
        <taxon>Artomyces</taxon>
    </lineage>
</organism>
<reference evidence="1" key="2">
    <citation type="journal article" date="2022" name="New Phytol.">
        <title>Evolutionary transition to the ectomycorrhizal habit in the genomes of a hyperdiverse lineage of mushroom-forming fungi.</title>
        <authorList>
            <person name="Looney B."/>
            <person name="Miyauchi S."/>
            <person name="Morin E."/>
            <person name="Drula E."/>
            <person name="Courty P.E."/>
            <person name="Kohler A."/>
            <person name="Kuo A."/>
            <person name="LaButti K."/>
            <person name="Pangilinan J."/>
            <person name="Lipzen A."/>
            <person name="Riley R."/>
            <person name="Andreopoulos W."/>
            <person name="He G."/>
            <person name="Johnson J."/>
            <person name="Nolan M."/>
            <person name="Tritt A."/>
            <person name="Barry K.W."/>
            <person name="Grigoriev I.V."/>
            <person name="Nagy L.G."/>
            <person name="Hibbett D."/>
            <person name="Henrissat B."/>
            <person name="Matheny P.B."/>
            <person name="Labbe J."/>
            <person name="Martin F.M."/>
        </authorList>
    </citation>
    <scope>NUCLEOTIDE SEQUENCE</scope>
    <source>
        <strain evidence="1">HHB10654</strain>
    </source>
</reference>
<dbReference type="Proteomes" id="UP000814140">
    <property type="component" value="Unassembled WGS sequence"/>
</dbReference>
<comment type="caution">
    <text evidence="1">The sequence shown here is derived from an EMBL/GenBank/DDBJ whole genome shotgun (WGS) entry which is preliminary data.</text>
</comment>
<evidence type="ECO:0000313" key="1">
    <source>
        <dbReference type="EMBL" id="KAI0062499.1"/>
    </source>
</evidence>
<proteinExistence type="predicted"/>
<protein>
    <submittedName>
        <fullName evidence="1">Uncharacterized protein</fullName>
    </submittedName>
</protein>
<keyword evidence="2" id="KW-1185">Reference proteome</keyword>